<dbReference type="RefSeq" id="XP_001583867.1">
    <property type="nucleotide sequence ID" value="XM_001583817.1"/>
</dbReference>
<dbReference type="Proteomes" id="UP000001542">
    <property type="component" value="Unassembled WGS sequence"/>
</dbReference>
<evidence type="ECO:0000256" key="1">
    <source>
        <dbReference type="SAM" id="Phobius"/>
    </source>
</evidence>
<feature type="transmembrane region" description="Helical" evidence="1">
    <location>
        <begin position="39"/>
        <end position="64"/>
    </location>
</feature>
<keyword evidence="1" id="KW-1133">Transmembrane helix</keyword>
<reference evidence="2" key="1">
    <citation type="submission" date="2006-10" db="EMBL/GenBank/DDBJ databases">
        <authorList>
            <person name="Amadeo P."/>
            <person name="Zhao Q."/>
            <person name="Wortman J."/>
            <person name="Fraser-Liggett C."/>
            <person name="Carlton J."/>
        </authorList>
    </citation>
    <scope>NUCLEOTIDE SEQUENCE</scope>
    <source>
        <strain evidence="2">G3</strain>
    </source>
</reference>
<dbReference type="VEuPathDB" id="TrichDB:TVAG_076280"/>
<organism evidence="2 3">
    <name type="scientific">Trichomonas vaginalis (strain ATCC PRA-98 / G3)</name>
    <dbReference type="NCBI Taxonomy" id="412133"/>
    <lineage>
        <taxon>Eukaryota</taxon>
        <taxon>Metamonada</taxon>
        <taxon>Parabasalia</taxon>
        <taxon>Trichomonadida</taxon>
        <taxon>Trichomonadidae</taxon>
        <taxon>Trichomonas</taxon>
    </lineage>
</organism>
<dbReference type="KEGG" id="tva:5468440"/>
<keyword evidence="1" id="KW-0472">Membrane</keyword>
<evidence type="ECO:0000313" key="2">
    <source>
        <dbReference type="EMBL" id="EAY22881.1"/>
    </source>
</evidence>
<sequence length="203" mass="22724">MNIIITNVISFLSCIICAISIIVTVYLNNAQLFAELYAAPLSAVYCSYAIFSFTSCIGIVGFFVAKNTILSSYISYMVFSAILLFIACIMNSSHTKLMRLQLKFLYSNESYDSARKNVENNLSCCGYSTASDKIHCNNSFVEFCDTVAEKKYKSKLLTIQVLNYFLLIAVMATIVEIIYKTIRSRADNSISDSAFLSRFITVT</sequence>
<dbReference type="EMBL" id="DS113181">
    <property type="protein sequence ID" value="EAY22881.1"/>
    <property type="molecule type" value="Genomic_DNA"/>
</dbReference>
<name>A2D9M5_TRIV3</name>
<keyword evidence="3" id="KW-1185">Reference proteome</keyword>
<dbReference type="VEuPathDB" id="TrichDB:TVAGG3_0292750"/>
<dbReference type="InParanoid" id="A2D9M5"/>
<protein>
    <recommendedName>
        <fullName evidence="4">Tetraspanin family protein</fullName>
    </recommendedName>
</protein>
<accession>A2D9M5</accession>
<dbReference type="AlphaFoldDB" id="A2D9M5"/>
<gene>
    <name evidence="2" type="ORF">TVAG_076280</name>
</gene>
<evidence type="ECO:0000313" key="3">
    <source>
        <dbReference type="Proteomes" id="UP000001542"/>
    </source>
</evidence>
<feature type="transmembrane region" description="Helical" evidence="1">
    <location>
        <begin position="6"/>
        <end position="27"/>
    </location>
</feature>
<feature type="transmembrane region" description="Helical" evidence="1">
    <location>
        <begin position="161"/>
        <end position="179"/>
    </location>
</feature>
<feature type="transmembrane region" description="Helical" evidence="1">
    <location>
        <begin position="70"/>
        <end position="90"/>
    </location>
</feature>
<proteinExistence type="predicted"/>
<reference evidence="2" key="2">
    <citation type="journal article" date="2007" name="Science">
        <title>Draft genome sequence of the sexually transmitted pathogen Trichomonas vaginalis.</title>
        <authorList>
            <person name="Carlton J.M."/>
            <person name="Hirt R.P."/>
            <person name="Silva J.C."/>
            <person name="Delcher A.L."/>
            <person name="Schatz M."/>
            <person name="Zhao Q."/>
            <person name="Wortman J.R."/>
            <person name="Bidwell S.L."/>
            <person name="Alsmark U.C.M."/>
            <person name="Besteiro S."/>
            <person name="Sicheritz-Ponten T."/>
            <person name="Noel C.J."/>
            <person name="Dacks J.B."/>
            <person name="Foster P.G."/>
            <person name="Simillion C."/>
            <person name="Van de Peer Y."/>
            <person name="Miranda-Saavedra D."/>
            <person name="Barton G.J."/>
            <person name="Westrop G.D."/>
            <person name="Mueller S."/>
            <person name="Dessi D."/>
            <person name="Fiori P.L."/>
            <person name="Ren Q."/>
            <person name="Paulsen I."/>
            <person name="Zhang H."/>
            <person name="Bastida-Corcuera F.D."/>
            <person name="Simoes-Barbosa A."/>
            <person name="Brown M.T."/>
            <person name="Hayes R.D."/>
            <person name="Mukherjee M."/>
            <person name="Okumura C.Y."/>
            <person name="Schneider R."/>
            <person name="Smith A.J."/>
            <person name="Vanacova S."/>
            <person name="Villalvazo M."/>
            <person name="Haas B.J."/>
            <person name="Pertea M."/>
            <person name="Feldblyum T.V."/>
            <person name="Utterback T.R."/>
            <person name="Shu C.L."/>
            <person name="Osoegawa K."/>
            <person name="de Jong P.J."/>
            <person name="Hrdy I."/>
            <person name="Horvathova L."/>
            <person name="Zubacova Z."/>
            <person name="Dolezal P."/>
            <person name="Malik S.B."/>
            <person name="Logsdon J.M. Jr."/>
            <person name="Henze K."/>
            <person name="Gupta A."/>
            <person name="Wang C.C."/>
            <person name="Dunne R.L."/>
            <person name="Upcroft J.A."/>
            <person name="Upcroft P."/>
            <person name="White O."/>
            <person name="Salzberg S.L."/>
            <person name="Tang P."/>
            <person name="Chiu C.-H."/>
            <person name="Lee Y.-S."/>
            <person name="Embley T.M."/>
            <person name="Coombs G.H."/>
            <person name="Mottram J.C."/>
            <person name="Tachezy J."/>
            <person name="Fraser-Liggett C.M."/>
            <person name="Johnson P.J."/>
        </authorList>
    </citation>
    <scope>NUCLEOTIDE SEQUENCE [LARGE SCALE GENOMIC DNA]</scope>
    <source>
        <strain evidence="2">G3</strain>
    </source>
</reference>
<keyword evidence="1" id="KW-0812">Transmembrane</keyword>
<evidence type="ECO:0008006" key="4">
    <source>
        <dbReference type="Google" id="ProtNLM"/>
    </source>
</evidence>